<dbReference type="PANTHER" id="PTHR33383:SF1">
    <property type="entry name" value="MEMBRANE PROTEIN INSERTION EFFICIENCY FACTOR-RELATED"/>
    <property type="match status" value="1"/>
</dbReference>
<comment type="function">
    <text evidence="1">Could be involved in insertion of integral membrane proteins into the membrane.</text>
</comment>
<dbReference type="InterPro" id="IPR002696">
    <property type="entry name" value="Membr_insert_effic_factor_YidD"/>
</dbReference>
<dbReference type="HAMAP" id="MF_00386">
    <property type="entry name" value="UPF0161_YidD"/>
    <property type="match status" value="1"/>
</dbReference>
<comment type="caution">
    <text evidence="3">The sequence shown here is derived from an EMBL/GenBank/DDBJ whole genome shotgun (WGS) entry which is preliminary data.</text>
</comment>
<evidence type="ECO:0000313" key="4">
    <source>
        <dbReference type="Proteomes" id="UP001602119"/>
    </source>
</evidence>
<feature type="region of interest" description="Disordered" evidence="2">
    <location>
        <begin position="81"/>
        <end position="102"/>
    </location>
</feature>
<dbReference type="Proteomes" id="UP001602119">
    <property type="component" value="Unassembled WGS sequence"/>
</dbReference>
<gene>
    <name evidence="3" type="primary">yidD</name>
    <name evidence="3" type="ORF">ACFY05_02670</name>
</gene>
<evidence type="ECO:0000256" key="2">
    <source>
        <dbReference type="SAM" id="MobiDB-lite"/>
    </source>
</evidence>
<keyword evidence="4" id="KW-1185">Reference proteome</keyword>
<dbReference type="NCBIfam" id="TIGR00278">
    <property type="entry name" value="membrane protein insertion efficiency factor YidD"/>
    <property type="match status" value="1"/>
</dbReference>
<reference evidence="3 4" key="1">
    <citation type="submission" date="2024-10" db="EMBL/GenBank/DDBJ databases">
        <title>The Natural Products Discovery Center: Release of the First 8490 Sequenced Strains for Exploring Actinobacteria Biosynthetic Diversity.</title>
        <authorList>
            <person name="Kalkreuter E."/>
            <person name="Kautsar S.A."/>
            <person name="Yang D."/>
            <person name="Bader C.D."/>
            <person name="Teijaro C.N."/>
            <person name="Fluegel L."/>
            <person name="Davis C.M."/>
            <person name="Simpson J.R."/>
            <person name="Lauterbach L."/>
            <person name="Steele A.D."/>
            <person name="Gui C."/>
            <person name="Meng S."/>
            <person name="Li G."/>
            <person name="Viehrig K."/>
            <person name="Ye F."/>
            <person name="Su P."/>
            <person name="Kiefer A.F."/>
            <person name="Nichols A."/>
            <person name="Cepeda A.J."/>
            <person name="Yan W."/>
            <person name="Fan B."/>
            <person name="Jiang Y."/>
            <person name="Adhikari A."/>
            <person name="Zheng C.-J."/>
            <person name="Schuster L."/>
            <person name="Cowan T.M."/>
            <person name="Smanski M.J."/>
            <person name="Chevrette M.G."/>
            <person name="De Carvalho L.P.S."/>
            <person name="Shen B."/>
        </authorList>
    </citation>
    <scope>NUCLEOTIDE SEQUENCE [LARGE SCALE GENOMIC DNA]</scope>
    <source>
        <strain evidence="3 4">NPDC001281</strain>
    </source>
</reference>
<keyword evidence="1" id="KW-0472">Membrane</keyword>
<keyword evidence="1" id="KW-1003">Cell membrane</keyword>
<evidence type="ECO:0000256" key="1">
    <source>
        <dbReference type="HAMAP-Rule" id="MF_00386"/>
    </source>
</evidence>
<dbReference type="SMART" id="SM01234">
    <property type="entry name" value="Haemolytic"/>
    <property type="match status" value="1"/>
</dbReference>
<proteinExistence type="inferred from homology"/>
<dbReference type="EMBL" id="JBIAXI010000002">
    <property type="protein sequence ID" value="MFF4771742.1"/>
    <property type="molecule type" value="Genomic_DNA"/>
</dbReference>
<protein>
    <recommendedName>
        <fullName evidence="1">Putative membrane protein insertion efficiency factor</fullName>
    </recommendedName>
</protein>
<accession>A0ABW6V125</accession>
<dbReference type="Pfam" id="PF01809">
    <property type="entry name" value="YidD"/>
    <property type="match status" value="1"/>
</dbReference>
<name>A0ABW6V125_MICFU</name>
<comment type="subcellular location">
    <subcellularLocation>
        <location evidence="1">Cell membrane</location>
        <topology evidence="1">Peripheral membrane protein</topology>
        <orientation evidence="1">Cytoplasmic side</orientation>
    </subcellularLocation>
</comment>
<sequence length="102" mass="11083">MTVEQSSPGRAVADDARPTLAARVLLVPIRFYRAFISPALGPRCRFEPSCSAYGMEAIAVHGAVRGSWLTIRRIGRCHPFHPGGYDPVPPPRGRSHDTTQGS</sequence>
<organism evidence="3 4">
    <name type="scientific">Microtetraspora fusca</name>
    <dbReference type="NCBI Taxonomy" id="1997"/>
    <lineage>
        <taxon>Bacteria</taxon>
        <taxon>Bacillati</taxon>
        <taxon>Actinomycetota</taxon>
        <taxon>Actinomycetes</taxon>
        <taxon>Streptosporangiales</taxon>
        <taxon>Streptosporangiaceae</taxon>
        <taxon>Microtetraspora</taxon>
    </lineage>
</organism>
<evidence type="ECO:0000313" key="3">
    <source>
        <dbReference type="EMBL" id="MFF4771742.1"/>
    </source>
</evidence>
<comment type="similarity">
    <text evidence="1">Belongs to the UPF0161 family.</text>
</comment>
<dbReference type="RefSeq" id="WP_084463634.1">
    <property type="nucleotide sequence ID" value="NZ_BBYK01000039.1"/>
</dbReference>
<dbReference type="PANTHER" id="PTHR33383">
    <property type="entry name" value="MEMBRANE PROTEIN INSERTION EFFICIENCY FACTOR-RELATED"/>
    <property type="match status" value="1"/>
</dbReference>